<accession>A0A0A9CFF0</accession>
<reference evidence="1" key="2">
    <citation type="journal article" date="2015" name="Data Brief">
        <title>Shoot transcriptome of the giant reed, Arundo donax.</title>
        <authorList>
            <person name="Barrero R.A."/>
            <person name="Guerrero F.D."/>
            <person name="Moolhuijzen P."/>
            <person name="Goolsby J.A."/>
            <person name="Tidwell J."/>
            <person name="Bellgard S.E."/>
            <person name="Bellgard M.I."/>
        </authorList>
    </citation>
    <scope>NUCLEOTIDE SEQUENCE</scope>
    <source>
        <tissue evidence="1">Shoot tissue taken approximately 20 cm above the soil surface</tissue>
    </source>
</reference>
<dbReference type="EMBL" id="GBRH01224727">
    <property type="protein sequence ID" value="JAD73168.1"/>
    <property type="molecule type" value="Transcribed_RNA"/>
</dbReference>
<dbReference type="AlphaFoldDB" id="A0A0A9CFF0"/>
<name>A0A0A9CFF0_ARUDO</name>
<protein>
    <submittedName>
        <fullName evidence="1">Uncharacterized protein</fullName>
    </submittedName>
</protein>
<evidence type="ECO:0000313" key="1">
    <source>
        <dbReference type="EMBL" id="JAD73168.1"/>
    </source>
</evidence>
<organism evidence="1">
    <name type="scientific">Arundo donax</name>
    <name type="common">Giant reed</name>
    <name type="synonym">Donax arundinaceus</name>
    <dbReference type="NCBI Taxonomy" id="35708"/>
    <lineage>
        <taxon>Eukaryota</taxon>
        <taxon>Viridiplantae</taxon>
        <taxon>Streptophyta</taxon>
        <taxon>Embryophyta</taxon>
        <taxon>Tracheophyta</taxon>
        <taxon>Spermatophyta</taxon>
        <taxon>Magnoliopsida</taxon>
        <taxon>Liliopsida</taxon>
        <taxon>Poales</taxon>
        <taxon>Poaceae</taxon>
        <taxon>PACMAD clade</taxon>
        <taxon>Arundinoideae</taxon>
        <taxon>Arundineae</taxon>
        <taxon>Arundo</taxon>
    </lineage>
</organism>
<reference evidence="1" key="1">
    <citation type="submission" date="2014-09" db="EMBL/GenBank/DDBJ databases">
        <authorList>
            <person name="Magalhaes I.L.F."/>
            <person name="Oliveira U."/>
            <person name="Santos F.R."/>
            <person name="Vidigal T.H.D.A."/>
            <person name="Brescovit A.D."/>
            <person name="Santos A.J."/>
        </authorList>
    </citation>
    <scope>NUCLEOTIDE SEQUENCE</scope>
    <source>
        <tissue evidence="1">Shoot tissue taken approximately 20 cm above the soil surface</tissue>
    </source>
</reference>
<proteinExistence type="predicted"/>
<sequence>MGRKKSNWPMGLVKLYS</sequence>